<evidence type="ECO:0000313" key="1">
    <source>
        <dbReference type="EMBL" id="KAF0721288.1"/>
    </source>
</evidence>
<proteinExistence type="predicted"/>
<gene>
    <name evidence="1" type="ORF">Ae201684_019185</name>
</gene>
<dbReference type="PANTHER" id="PTHR31973:SF187">
    <property type="entry name" value="MUTATOR TRANSPOSASE MUDRA PROTEIN"/>
    <property type="match status" value="1"/>
</dbReference>
<organism evidence="1 2">
    <name type="scientific">Aphanomyces euteiches</name>
    <dbReference type="NCBI Taxonomy" id="100861"/>
    <lineage>
        <taxon>Eukaryota</taxon>
        <taxon>Sar</taxon>
        <taxon>Stramenopiles</taxon>
        <taxon>Oomycota</taxon>
        <taxon>Saprolegniomycetes</taxon>
        <taxon>Saprolegniales</taxon>
        <taxon>Verrucalvaceae</taxon>
        <taxon>Aphanomyces</taxon>
    </lineage>
</organism>
<evidence type="ECO:0008006" key="3">
    <source>
        <dbReference type="Google" id="ProtNLM"/>
    </source>
</evidence>
<reference evidence="1 2" key="1">
    <citation type="submission" date="2019-07" db="EMBL/GenBank/DDBJ databases">
        <title>Genomics analysis of Aphanomyces spp. identifies a new class of oomycete effector associated with host adaptation.</title>
        <authorList>
            <person name="Gaulin E."/>
        </authorList>
    </citation>
    <scope>NUCLEOTIDE SEQUENCE [LARGE SCALE GENOMIC DNA]</scope>
    <source>
        <strain evidence="1 2">ATCC 201684</strain>
    </source>
</reference>
<accession>A0A6G0W2W6</accession>
<dbReference type="AlphaFoldDB" id="A0A6G0W2W6"/>
<dbReference type="VEuPathDB" id="FungiDB:AeMF1_020783"/>
<keyword evidence="2" id="KW-1185">Reference proteome</keyword>
<sequence>MDEEETTQVQDQEEGQVVYKNMTFKDRKSCTTFLQDFVLSQGKRLVVDKKASGGKSVIFRCSSPTPCSYEVRVLKSKKKNVHGYFVSSCVLEHHGCTGHARPTCRQISELEVTQADVTANPKASARSLIGQVCQTNAIECSQRMMYRVQAKITEENLGDYEKNFKKVESLLEEFERANPGSRQVFERDHEGRYKRAFLSNPFVARHVKHGQKVLGIDGAFMKHGIYREVMLILVVRTGNNTNVVLAVALCASEDEENCRWFIANAKAAGVVFNDVPIFTDRGSGLLAAIDNCDFGCFGRYCTRHIVSNILKKFNGCVPGDLKTMVYRIQGADTGEEFKSHFASLRLTHPLIADYIQEIPQEQWLMYPSSVRNIKMYGWRTTNFVESANRTSVPARGKFPLHFFKEYMDKIMTEAFDCQVVGEAWERQGRVVTPNAQGKIDQEQTQAGSYTVLRKTRSISFVRSTR</sequence>
<dbReference type="Proteomes" id="UP000481153">
    <property type="component" value="Unassembled WGS sequence"/>
</dbReference>
<dbReference type="EMBL" id="VJMJ01000462">
    <property type="protein sequence ID" value="KAF0721288.1"/>
    <property type="molecule type" value="Genomic_DNA"/>
</dbReference>
<dbReference type="PANTHER" id="PTHR31973">
    <property type="entry name" value="POLYPROTEIN, PUTATIVE-RELATED"/>
    <property type="match status" value="1"/>
</dbReference>
<name>A0A6G0W2W6_9STRA</name>
<comment type="caution">
    <text evidence="1">The sequence shown here is derived from an EMBL/GenBank/DDBJ whole genome shotgun (WGS) entry which is preliminary data.</text>
</comment>
<evidence type="ECO:0000313" key="2">
    <source>
        <dbReference type="Proteomes" id="UP000481153"/>
    </source>
</evidence>
<protein>
    <recommendedName>
        <fullName evidence="3">MULE transposase domain-containing protein</fullName>
    </recommendedName>
</protein>